<protein>
    <recommendedName>
        <fullName evidence="4">Cofactor assembly of complex C subunit B</fullName>
    </recommendedName>
</protein>
<evidence type="ECO:0008006" key="4">
    <source>
        <dbReference type="Google" id="ProtNLM"/>
    </source>
</evidence>
<feature type="transmembrane region" description="Helical" evidence="1">
    <location>
        <begin position="86"/>
        <end position="103"/>
    </location>
</feature>
<dbReference type="STRING" id="105231.A0A1Y1HQD7"/>
<proteinExistence type="predicted"/>
<sequence length="297" mass="32016">MASATSQAMLQRPTLLNQQVTSSLASGFFHTLPAAPLLLSGRTRYSSAGRNGVCRCGLQPKSSSKDLIQTQPKISPQIADKGPDTTVLYSFAAPLVIGALASADSPAGGYSQASYYTTLGLFVLSAPGLWSLIKRSTKSKIVQKTFVVDGPAKEEAKPLDSVASEIATFFKNNNYSIAGTGEVITFEGNVAPSRGQAAFLTFCAALGLLSIALVLSIAVPDVGEKWYGMTLLSPLAGVYYWRKASRKEKVKVKMVTSDDEVSTDIIVEGDDEEIERFRRELDMREKGKIYVKGLLER</sequence>
<name>A0A1Y1HQD7_KLENI</name>
<feature type="transmembrane region" description="Helical" evidence="1">
    <location>
        <begin position="197"/>
        <end position="219"/>
    </location>
</feature>
<evidence type="ECO:0000313" key="2">
    <source>
        <dbReference type="EMBL" id="GAQ78806.1"/>
    </source>
</evidence>
<dbReference type="Pfam" id="PF12046">
    <property type="entry name" value="CCB1"/>
    <property type="match status" value="1"/>
</dbReference>
<dbReference type="PANTHER" id="PTHR35302">
    <property type="match status" value="1"/>
</dbReference>
<dbReference type="AlphaFoldDB" id="A0A1Y1HQD7"/>
<dbReference type="GO" id="GO:0009507">
    <property type="term" value="C:chloroplast"/>
    <property type="evidence" value="ECO:0000318"/>
    <property type="project" value="GO_Central"/>
</dbReference>
<gene>
    <name evidence="2" type="ORF">KFL_000190250</name>
</gene>
<keyword evidence="1" id="KW-0812">Transmembrane</keyword>
<evidence type="ECO:0000313" key="3">
    <source>
        <dbReference type="Proteomes" id="UP000054558"/>
    </source>
</evidence>
<organism evidence="2 3">
    <name type="scientific">Klebsormidium nitens</name>
    <name type="common">Green alga</name>
    <name type="synonym">Ulothrix nitens</name>
    <dbReference type="NCBI Taxonomy" id="105231"/>
    <lineage>
        <taxon>Eukaryota</taxon>
        <taxon>Viridiplantae</taxon>
        <taxon>Streptophyta</taxon>
        <taxon>Klebsormidiophyceae</taxon>
        <taxon>Klebsormidiales</taxon>
        <taxon>Klebsormidiaceae</taxon>
        <taxon>Klebsormidium</taxon>
    </lineage>
</organism>
<dbReference type="GO" id="GO:0010190">
    <property type="term" value="P:cytochrome b6f complex assembly"/>
    <property type="evidence" value="ECO:0000318"/>
    <property type="project" value="GO_Central"/>
</dbReference>
<keyword evidence="3" id="KW-1185">Reference proteome</keyword>
<dbReference type="EMBL" id="DF236968">
    <property type="protein sequence ID" value="GAQ78806.1"/>
    <property type="molecule type" value="Genomic_DNA"/>
</dbReference>
<dbReference type="OrthoDB" id="447756at2759"/>
<dbReference type="PANTHER" id="PTHR35302:SF1">
    <property type="entry name" value="PROTEIN COFACTOR ASSEMBLY OF COMPLEX C SUBUNIT B CCB1, CHLOROPLASTIC"/>
    <property type="match status" value="1"/>
</dbReference>
<dbReference type="OMA" id="WFWLTIL"/>
<dbReference type="InterPro" id="IPR021919">
    <property type="entry name" value="CCB1"/>
</dbReference>
<keyword evidence="1" id="KW-1133">Transmembrane helix</keyword>
<reference evidence="2 3" key="1">
    <citation type="journal article" date="2014" name="Nat. Commun.">
        <title>Klebsormidium flaccidum genome reveals primary factors for plant terrestrial adaptation.</title>
        <authorList>
            <person name="Hori K."/>
            <person name="Maruyama F."/>
            <person name="Fujisawa T."/>
            <person name="Togashi T."/>
            <person name="Yamamoto N."/>
            <person name="Seo M."/>
            <person name="Sato S."/>
            <person name="Yamada T."/>
            <person name="Mori H."/>
            <person name="Tajima N."/>
            <person name="Moriyama T."/>
            <person name="Ikeuchi M."/>
            <person name="Watanabe M."/>
            <person name="Wada H."/>
            <person name="Kobayashi K."/>
            <person name="Saito M."/>
            <person name="Masuda T."/>
            <person name="Sasaki-Sekimoto Y."/>
            <person name="Mashiguchi K."/>
            <person name="Awai K."/>
            <person name="Shimojima M."/>
            <person name="Masuda S."/>
            <person name="Iwai M."/>
            <person name="Nobusawa T."/>
            <person name="Narise T."/>
            <person name="Kondo S."/>
            <person name="Saito H."/>
            <person name="Sato R."/>
            <person name="Murakawa M."/>
            <person name="Ihara Y."/>
            <person name="Oshima-Yamada Y."/>
            <person name="Ohtaka K."/>
            <person name="Satoh M."/>
            <person name="Sonobe K."/>
            <person name="Ishii M."/>
            <person name="Ohtani R."/>
            <person name="Kanamori-Sato M."/>
            <person name="Honoki R."/>
            <person name="Miyazaki D."/>
            <person name="Mochizuki H."/>
            <person name="Umetsu J."/>
            <person name="Higashi K."/>
            <person name="Shibata D."/>
            <person name="Kamiya Y."/>
            <person name="Sato N."/>
            <person name="Nakamura Y."/>
            <person name="Tabata S."/>
            <person name="Ida S."/>
            <person name="Kurokawa K."/>
            <person name="Ohta H."/>
        </authorList>
    </citation>
    <scope>NUCLEOTIDE SEQUENCE [LARGE SCALE GENOMIC DNA]</scope>
    <source>
        <strain evidence="2 3">NIES-2285</strain>
    </source>
</reference>
<keyword evidence="1" id="KW-0472">Membrane</keyword>
<evidence type="ECO:0000256" key="1">
    <source>
        <dbReference type="SAM" id="Phobius"/>
    </source>
</evidence>
<dbReference type="Proteomes" id="UP000054558">
    <property type="component" value="Unassembled WGS sequence"/>
</dbReference>
<feature type="transmembrane region" description="Helical" evidence="1">
    <location>
        <begin position="115"/>
        <end position="133"/>
    </location>
</feature>
<accession>A0A1Y1HQD7</accession>